<dbReference type="RefSeq" id="WP_007414758.1">
    <property type="nucleotide sequence ID" value="NZ_ABOX02000011.1"/>
</dbReference>
<feature type="transmembrane region" description="Helical" evidence="1">
    <location>
        <begin position="35"/>
        <end position="57"/>
    </location>
</feature>
<evidence type="ECO:0000313" key="3">
    <source>
        <dbReference type="Proteomes" id="UP000003688"/>
    </source>
</evidence>
<evidence type="ECO:0000256" key="1">
    <source>
        <dbReference type="SAM" id="Phobius"/>
    </source>
</evidence>
<evidence type="ECO:0000313" key="2">
    <source>
        <dbReference type="EMBL" id="EEF61174.1"/>
    </source>
</evidence>
<sequence>MTDDSLNIMADKHDNVPKDLLAATNPFSVHRKFHVLRWAIMVGMIFCVGFGFLLYYLNSLSRL</sequence>
<keyword evidence="1" id="KW-0812">Transmembrane</keyword>
<dbReference type="AlphaFoldDB" id="B9XG12"/>
<keyword evidence="1" id="KW-1133">Transmembrane helix</keyword>
<dbReference type="EMBL" id="ABOX02000011">
    <property type="protein sequence ID" value="EEF61174.1"/>
    <property type="molecule type" value="Genomic_DNA"/>
</dbReference>
<keyword evidence="1" id="KW-0472">Membrane</keyword>
<reference evidence="2 3" key="1">
    <citation type="journal article" date="2011" name="J. Bacteriol.">
        <title>Genome sequence of 'Pedosphaera parvula' Ellin514, an aerobic Verrucomicrobial isolate from pasture soil.</title>
        <authorList>
            <person name="Kant R."/>
            <person name="van Passel M.W."/>
            <person name="Sangwan P."/>
            <person name="Palva A."/>
            <person name="Lucas S."/>
            <person name="Copeland A."/>
            <person name="Lapidus A."/>
            <person name="Glavina Del Rio T."/>
            <person name="Dalin E."/>
            <person name="Tice H."/>
            <person name="Bruce D."/>
            <person name="Goodwin L."/>
            <person name="Pitluck S."/>
            <person name="Chertkov O."/>
            <person name="Larimer F.W."/>
            <person name="Land M.L."/>
            <person name="Hauser L."/>
            <person name="Brettin T.S."/>
            <person name="Detter J.C."/>
            <person name="Han S."/>
            <person name="de Vos W.M."/>
            <person name="Janssen P.H."/>
            <person name="Smidt H."/>
        </authorList>
    </citation>
    <scope>NUCLEOTIDE SEQUENCE [LARGE SCALE GENOMIC DNA]</scope>
    <source>
        <strain evidence="2 3">Ellin514</strain>
    </source>
</reference>
<accession>B9XG12</accession>
<keyword evidence="3" id="KW-1185">Reference proteome</keyword>
<organism evidence="2 3">
    <name type="scientific">Pedosphaera parvula (strain Ellin514)</name>
    <dbReference type="NCBI Taxonomy" id="320771"/>
    <lineage>
        <taxon>Bacteria</taxon>
        <taxon>Pseudomonadati</taxon>
        <taxon>Verrucomicrobiota</taxon>
        <taxon>Pedosphaerae</taxon>
        <taxon>Pedosphaerales</taxon>
        <taxon>Pedosphaeraceae</taxon>
        <taxon>Pedosphaera</taxon>
    </lineage>
</organism>
<dbReference type="Proteomes" id="UP000003688">
    <property type="component" value="Unassembled WGS sequence"/>
</dbReference>
<protein>
    <submittedName>
        <fullName evidence="2">Uncharacterized protein</fullName>
    </submittedName>
</protein>
<name>B9XG12_PEDPL</name>
<proteinExistence type="predicted"/>
<gene>
    <name evidence="2" type="ORF">Cflav_PD3891</name>
</gene>
<comment type="caution">
    <text evidence="2">The sequence shown here is derived from an EMBL/GenBank/DDBJ whole genome shotgun (WGS) entry which is preliminary data.</text>
</comment>